<organism evidence="1">
    <name type="scientific">freshwater metagenome</name>
    <dbReference type="NCBI Taxonomy" id="449393"/>
    <lineage>
        <taxon>unclassified sequences</taxon>
        <taxon>metagenomes</taxon>
        <taxon>ecological metagenomes</taxon>
    </lineage>
</organism>
<evidence type="ECO:0000313" key="1">
    <source>
        <dbReference type="EMBL" id="CAB4697288.1"/>
    </source>
</evidence>
<gene>
    <name evidence="1" type="ORF">UFOPK2646_00258</name>
</gene>
<proteinExistence type="predicted"/>
<sequence>MYMYPTEIGVGYGSPLRPSKRRAFPLVPTS</sequence>
<dbReference type="EMBL" id="CAEZYB010000016">
    <property type="protein sequence ID" value="CAB4697288.1"/>
    <property type="molecule type" value="Genomic_DNA"/>
</dbReference>
<name>A0A6J6PLE9_9ZZZZ</name>
<protein>
    <submittedName>
        <fullName evidence="1">Unannotated protein</fullName>
    </submittedName>
</protein>
<reference evidence="1" key="1">
    <citation type="submission" date="2020-05" db="EMBL/GenBank/DDBJ databases">
        <authorList>
            <person name="Chiriac C."/>
            <person name="Salcher M."/>
            <person name="Ghai R."/>
            <person name="Kavagutti S V."/>
        </authorList>
    </citation>
    <scope>NUCLEOTIDE SEQUENCE</scope>
</reference>
<accession>A0A6J6PLE9</accession>
<dbReference type="AlphaFoldDB" id="A0A6J6PLE9"/>